<accession>A0AAX3M1W3</accession>
<dbReference type="SUPFAM" id="SSF55729">
    <property type="entry name" value="Acyl-CoA N-acyltransferases (Nat)"/>
    <property type="match status" value="1"/>
</dbReference>
<organism evidence="8 9">
    <name type="scientific">Paenibacillus kyungheensis</name>
    <dbReference type="NCBI Taxonomy" id="1452732"/>
    <lineage>
        <taxon>Bacteria</taxon>
        <taxon>Bacillati</taxon>
        <taxon>Bacillota</taxon>
        <taxon>Bacilli</taxon>
        <taxon>Bacillales</taxon>
        <taxon>Paenibacillaceae</taxon>
        <taxon>Paenibacillus</taxon>
    </lineage>
</organism>
<evidence type="ECO:0000256" key="4">
    <source>
        <dbReference type="ARBA" id="ARBA00023315"/>
    </source>
</evidence>
<dbReference type="CDD" id="cd00093">
    <property type="entry name" value="HTH_XRE"/>
    <property type="match status" value="1"/>
</dbReference>
<dbReference type="PANTHER" id="PTHR36449:SF1">
    <property type="entry name" value="ACETYLTRANSFERASE"/>
    <property type="match status" value="1"/>
</dbReference>
<evidence type="ECO:0000256" key="5">
    <source>
        <dbReference type="ARBA" id="ARBA00049880"/>
    </source>
</evidence>
<keyword evidence="4 8" id="KW-0012">Acyltransferase</keyword>
<dbReference type="GO" id="GO:0003677">
    <property type="term" value="F:DNA binding"/>
    <property type="evidence" value="ECO:0007669"/>
    <property type="project" value="InterPro"/>
</dbReference>
<feature type="domain" description="HTH cro/C1-type" evidence="6">
    <location>
        <begin position="196"/>
        <end position="250"/>
    </location>
</feature>
<reference evidence="8 9" key="1">
    <citation type="submission" date="2023-02" db="EMBL/GenBank/DDBJ databases">
        <title>Genome sequence of Paenibacillus kyungheensis KACC 18744.</title>
        <authorList>
            <person name="Kim S."/>
            <person name="Heo J."/>
            <person name="Kwon S.-W."/>
        </authorList>
    </citation>
    <scope>NUCLEOTIDE SEQUENCE [LARGE SCALE GENOMIC DNA]</scope>
    <source>
        <strain evidence="8 9">KACC 18744</strain>
    </source>
</reference>
<keyword evidence="9" id="KW-1185">Reference proteome</keyword>
<keyword evidence="3 8" id="KW-0808">Transferase</keyword>
<dbReference type="KEGG" id="pka:PQ456_22065"/>
<dbReference type="SMART" id="SM00530">
    <property type="entry name" value="HTH_XRE"/>
    <property type="match status" value="1"/>
</dbReference>
<evidence type="ECO:0000256" key="1">
    <source>
        <dbReference type="ARBA" id="ARBA00022491"/>
    </source>
</evidence>
<dbReference type="RefSeq" id="WP_273614151.1">
    <property type="nucleotide sequence ID" value="NZ_CP117416.1"/>
</dbReference>
<dbReference type="PANTHER" id="PTHR36449">
    <property type="entry name" value="ACETYLTRANSFERASE-RELATED"/>
    <property type="match status" value="1"/>
</dbReference>
<dbReference type="EMBL" id="CP117416">
    <property type="protein sequence ID" value="WCT55801.1"/>
    <property type="molecule type" value="Genomic_DNA"/>
</dbReference>
<dbReference type="InterPro" id="IPR001387">
    <property type="entry name" value="Cro/C1-type_HTH"/>
</dbReference>
<name>A0AAX3M1W3_9BACL</name>
<keyword evidence="2" id="KW-1277">Toxin-antitoxin system</keyword>
<evidence type="ECO:0000313" key="9">
    <source>
        <dbReference type="Proteomes" id="UP001220509"/>
    </source>
</evidence>
<protein>
    <submittedName>
        <fullName evidence="8">GNAT family N-acetyltransferase</fullName>
        <ecNumber evidence="8">2.3.1.-</ecNumber>
    </submittedName>
</protein>
<evidence type="ECO:0000256" key="2">
    <source>
        <dbReference type="ARBA" id="ARBA00022649"/>
    </source>
</evidence>
<dbReference type="PROSITE" id="PS50943">
    <property type="entry name" value="HTH_CROC1"/>
    <property type="match status" value="1"/>
</dbReference>
<dbReference type="Pfam" id="PF13673">
    <property type="entry name" value="Acetyltransf_10"/>
    <property type="match status" value="1"/>
</dbReference>
<sequence length="251" mass="29335">MLTFDYISSSYTGHLNNFQFGSFDENTIKEFLLTKALYFHELQTATTRLYFDEDQNLVGFFTLHNDLIELERNKVNEFGDKYGWELPNDEQYYFPAIKLHYFAIDKRYRGLGYGKHLMQEIIEIATDVTQQSGCNFITIEALPNSVEFYHKRGFKAVSQTSEFTIMVFKLGEIEKVFVEDQFEVDETTRIMMRDKLIIAKDQLGYTHLELANRVGVDEEVIENFEFSASAPDIKLIKRIAEALNIELAQLY</sequence>
<dbReference type="CDD" id="cd04301">
    <property type="entry name" value="NAT_SF"/>
    <property type="match status" value="1"/>
</dbReference>
<evidence type="ECO:0000259" key="7">
    <source>
        <dbReference type="PROSITE" id="PS51186"/>
    </source>
</evidence>
<dbReference type="InterPro" id="IPR016181">
    <property type="entry name" value="Acyl_CoA_acyltransferase"/>
</dbReference>
<dbReference type="InterPro" id="IPR010982">
    <property type="entry name" value="Lambda_DNA-bd_dom_sf"/>
</dbReference>
<comment type="catalytic activity">
    <reaction evidence="5">
        <text>glycyl-tRNA(Gly) + acetyl-CoA = N-acetylglycyl-tRNA(Gly) + CoA + H(+)</text>
        <dbReference type="Rhea" id="RHEA:81867"/>
        <dbReference type="Rhea" id="RHEA-COMP:9683"/>
        <dbReference type="Rhea" id="RHEA-COMP:19766"/>
        <dbReference type="ChEBI" id="CHEBI:15378"/>
        <dbReference type="ChEBI" id="CHEBI:57287"/>
        <dbReference type="ChEBI" id="CHEBI:57288"/>
        <dbReference type="ChEBI" id="CHEBI:78522"/>
        <dbReference type="ChEBI" id="CHEBI:232036"/>
    </reaction>
</comment>
<evidence type="ECO:0000313" key="8">
    <source>
        <dbReference type="EMBL" id="WCT55801.1"/>
    </source>
</evidence>
<dbReference type="Proteomes" id="UP001220509">
    <property type="component" value="Chromosome"/>
</dbReference>
<dbReference type="Gene3D" id="1.10.260.40">
    <property type="entry name" value="lambda repressor-like DNA-binding domains"/>
    <property type="match status" value="1"/>
</dbReference>
<evidence type="ECO:0000259" key="6">
    <source>
        <dbReference type="PROSITE" id="PS50943"/>
    </source>
</evidence>
<dbReference type="AlphaFoldDB" id="A0AAX3M1W3"/>
<dbReference type="GO" id="GO:0016747">
    <property type="term" value="F:acyltransferase activity, transferring groups other than amino-acyl groups"/>
    <property type="evidence" value="ECO:0007669"/>
    <property type="project" value="InterPro"/>
</dbReference>
<proteinExistence type="predicted"/>
<keyword evidence="1" id="KW-0678">Repressor</keyword>
<dbReference type="Gene3D" id="3.40.630.30">
    <property type="match status" value="1"/>
</dbReference>
<dbReference type="PROSITE" id="PS51186">
    <property type="entry name" value="GNAT"/>
    <property type="match status" value="1"/>
</dbReference>
<feature type="domain" description="N-acetyltransferase" evidence="7">
    <location>
        <begin position="2"/>
        <end position="171"/>
    </location>
</feature>
<dbReference type="EC" id="2.3.1.-" evidence="8"/>
<dbReference type="Pfam" id="PF01381">
    <property type="entry name" value="HTH_3"/>
    <property type="match status" value="1"/>
</dbReference>
<gene>
    <name evidence="8" type="ORF">PQ456_22065</name>
</gene>
<evidence type="ECO:0000256" key="3">
    <source>
        <dbReference type="ARBA" id="ARBA00022679"/>
    </source>
</evidence>
<dbReference type="SUPFAM" id="SSF47413">
    <property type="entry name" value="lambda repressor-like DNA-binding domains"/>
    <property type="match status" value="1"/>
</dbReference>
<dbReference type="InterPro" id="IPR000182">
    <property type="entry name" value="GNAT_dom"/>
</dbReference>